<dbReference type="InParanoid" id="A0A4S2MIR5"/>
<keyword evidence="4 5" id="KW-0472">Membrane</keyword>
<dbReference type="OrthoDB" id="194139at2759"/>
<evidence type="ECO:0000256" key="5">
    <source>
        <dbReference type="SAM" id="Phobius"/>
    </source>
</evidence>
<dbReference type="Gene3D" id="1.20.1250.20">
    <property type="entry name" value="MFS general substrate transporter like domains"/>
    <property type="match status" value="1"/>
</dbReference>
<gene>
    <name evidence="6" type="ORF">EX30DRAFT_389917</name>
</gene>
<dbReference type="PANTHER" id="PTHR23507">
    <property type="entry name" value="ZGC:174356"/>
    <property type="match status" value="1"/>
</dbReference>
<keyword evidence="3 5" id="KW-1133">Transmembrane helix</keyword>
<feature type="transmembrane region" description="Helical" evidence="5">
    <location>
        <begin position="153"/>
        <end position="179"/>
    </location>
</feature>
<feature type="transmembrane region" description="Helical" evidence="5">
    <location>
        <begin position="455"/>
        <end position="473"/>
    </location>
</feature>
<organism evidence="6 7">
    <name type="scientific">Ascodesmis nigricans</name>
    <dbReference type="NCBI Taxonomy" id="341454"/>
    <lineage>
        <taxon>Eukaryota</taxon>
        <taxon>Fungi</taxon>
        <taxon>Dikarya</taxon>
        <taxon>Ascomycota</taxon>
        <taxon>Pezizomycotina</taxon>
        <taxon>Pezizomycetes</taxon>
        <taxon>Pezizales</taxon>
        <taxon>Ascodesmidaceae</taxon>
        <taxon>Ascodesmis</taxon>
    </lineage>
</organism>
<dbReference type="Pfam" id="PF07690">
    <property type="entry name" value="MFS_1"/>
    <property type="match status" value="1"/>
</dbReference>
<evidence type="ECO:0000313" key="7">
    <source>
        <dbReference type="Proteomes" id="UP000298138"/>
    </source>
</evidence>
<feature type="transmembrane region" description="Helical" evidence="5">
    <location>
        <begin position="382"/>
        <end position="404"/>
    </location>
</feature>
<evidence type="ECO:0000256" key="2">
    <source>
        <dbReference type="ARBA" id="ARBA00022692"/>
    </source>
</evidence>
<dbReference type="PANTHER" id="PTHR23507:SF1">
    <property type="entry name" value="FI18259P1-RELATED"/>
    <property type="match status" value="1"/>
</dbReference>
<name>A0A4S2MIR5_9PEZI</name>
<accession>A0A4S2MIR5</accession>
<evidence type="ECO:0000256" key="3">
    <source>
        <dbReference type="ARBA" id="ARBA00022989"/>
    </source>
</evidence>
<evidence type="ECO:0000256" key="4">
    <source>
        <dbReference type="ARBA" id="ARBA00023136"/>
    </source>
</evidence>
<feature type="transmembrane region" description="Helical" evidence="5">
    <location>
        <begin position="359"/>
        <end position="376"/>
    </location>
</feature>
<comment type="subcellular location">
    <subcellularLocation>
        <location evidence="1">Membrane</location>
        <topology evidence="1">Multi-pass membrane protein</topology>
    </subcellularLocation>
</comment>
<feature type="transmembrane region" description="Helical" evidence="5">
    <location>
        <begin position="316"/>
        <end position="338"/>
    </location>
</feature>
<dbReference type="Proteomes" id="UP000298138">
    <property type="component" value="Unassembled WGS sequence"/>
</dbReference>
<keyword evidence="2 5" id="KW-0812">Transmembrane</keyword>
<dbReference type="InterPro" id="IPR011701">
    <property type="entry name" value="MFS"/>
</dbReference>
<dbReference type="SUPFAM" id="SSF103473">
    <property type="entry name" value="MFS general substrate transporter"/>
    <property type="match status" value="1"/>
</dbReference>
<evidence type="ECO:0000256" key="1">
    <source>
        <dbReference type="ARBA" id="ARBA00004141"/>
    </source>
</evidence>
<proteinExistence type="predicted"/>
<feature type="transmembrane region" description="Helical" evidence="5">
    <location>
        <begin position="124"/>
        <end position="141"/>
    </location>
</feature>
<dbReference type="GO" id="GO:0022857">
    <property type="term" value="F:transmembrane transporter activity"/>
    <property type="evidence" value="ECO:0007669"/>
    <property type="project" value="InterPro"/>
</dbReference>
<sequence>MPLNPLRGIPKLLLSVPKATRTLFSQFPLLPALLLFLFEFSELLLVSPRIRLLEASICRSHYLATNPSIVPPTGTIPEELCKLEPIQARLAYIRGWQVFCEAIPVMVMAIPWGAIADRVGRKKVLVVNFVGCAVHILWFVLVCHPRSTFPPEAVWASGFAFIVGGGPRTGGIMILALVTDSSSKKKRSERFYYTYSAFLVTELVAPPLSAVLMSYSSLAPFSIALFSLILCLPVLSSIPTRILPLSPHHPPSPTASPLLRPTTPPIPSEPTSPPFYHSLTRNLALLLLLHLLCPTRQELTFQILIPYTSLTFSLPIPTAGLLLSLIALSNLVSILLLLPHLSRRLTARGYTPLRIDILTAKYSCLLIAGACILLGWTRSLAVFTTAVGVFAAGFGVRLAVLSAVTKVVGEGEIGRWLGVVTVVEGVGEMIAAVGLQRVWVVGMGVGKEVVGYGGVWWVGAVVYGIGAVVVERVRG</sequence>
<feature type="transmembrane region" description="Helical" evidence="5">
    <location>
        <begin position="416"/>
        <end position="435"/>
    </location>
</feature>
<dbReference type="AlphaFoldDB" id="A0A4S2MIR5"/>
<dbReference type="GO" id="GO:0016020">
    <property type="term" value="C:membrane"/>
    <property type="evidence" value="ECO:0007669"/>
    <property type="project" value="UniProtKB-SubCell"/>
</dbReference>
<evidence type="ECO:0000313" key="6">
    <source>
        <dbReference type="EMBL" id="TGZ76615.1"/>
    </source>
</evidence>
<reference evidence="6 7" key="1">
    <citation type="submission" date="2019-04" db="EMBL/GenBank/DDBJ databases">
        <title>Comparative genomics and transcriptomics to analyze fruiting body development in filamentous ascomycetes.</title>
        <authorList>
            <consortium name="DOE Joint Genome Institute"/>
            <person name="Lutkenhaus R."/>
            <person name="Traeger S."/>
            <person name="Breuer J."/>
            <person name="Kuo A."/>
            <person name="Lipzen A."/>
            <person name="Pangilinan J."/>
            <person name="Dilworth D."/>
            <person name="Sandor L."/>
            <person name="Poggeler S."/>
            <person name="Barry K."/>
            <person name="Grigoriev I.V."/>
            <person name="Nowrousian M."/>
        </authorList>
    </citation>
    <scope>NUCLEOTIDE SEQUENCE [LARGE SCALE GENOMIC DNA]</scope>
    <source>
        <strain evidence="6 7">CBS 389.68</strain>
    </source>
</reference>
<protein>
    <submittedName>
        <fullName evidence="6">MFS general substrate transporter</fullName>
    </submittedName>
</protein>
<dbReference type="EMBL" id="ML220171">
    <property type="protein sequence ID" value="TGZ76615.1"/>
    <property type="molecule type" value="Genomic_DNA"/>
</dbReference>
<keyword evidence="7" id="KW-1185">Reference proteome</keyword>
<feature type="transmembrane region" description="Helical" evidence="5">
    <location>
        <begin position="191"/>
        <end position="212"/>
    </location>
</feature>
<feature type="transmembrane region" description="Helical" evidence="5">
    <location>
        <begin position="23"/>
        <end position="46"/>
    </location>
</feature>
<dbReference type="InterPro" id="IPR036259">
    <property type="entry name" value="MFS_trans_sf"/>
</dbReference>